<dbReference type="Pfam" id="PF05056">
    <property type="entry name" value="DUF674"/>
    <property type="match status" value="1"/>
</dbReference>
<dbReference type="InParanoid" id="V4THX7"/>
<dbReference type="EMBL" id="KI536726">
    <property type="protein sequence ID" value="ESR49326.1"/>
    <property type="molecule type" value="Genomic_DNA"/>
</dbReference>
<dbReference type="InterPro" id="IPR007750">
    <property type="entry name" value="DUF674"/>
</dbReference>
<feature type="non-terminal residue" evidence="2">
    <location>
        <position position="1"/>
    </location>
</feature>
<evidence type="ECO:0000313" key="3">
    <source>
        <dbReference type="Proteomes" id="UP000030687"/>
    </source>
</evidence>
<organism evidence="2 3">
    <name type="scientific">Citrus clementina</name>
    <name type="common">Clementine</name>
    <name type="synonym">Citrus deliciosa x Citrus sinensis</name>
    <dbReference type="NCBI Taxonomy" id="85681"/>
    <lineage>
        <taxon>Eukaryota</taxon>
        <taxon>Viridiplantae</taxon>
        <taxon>Streptophyta</taxon>
        <taxon>Embryophyta</taxon>
        <taxon>Tracheophyta</taxon>
        <taxon>Spermatophyta</taxon>
        <taxon>Magnoliopsida</taxon>
        <taxon>eudicotyledons</taxon>
        <taxon>Gunneridae</taxon>
        <taxon>Pentapetalae</taxon>
        <taxon>rosids</taxon>
        <taxon>malvids</taxon>
        <taxon>Sapindales</taxon>
        <taxon>Rutaceae</taxon>
        <taxon>Aurantioideae</taxon>
        <taxon>Citrus</taxon>
    </lineage>
</organism>
<dbReference type="PANTHER" id="PTHR33103">
    <property type="entry name" value="OS01G0153900 PROTEIN"/>
    <property type="match status" value="1"/>
</dbReference>
<name>V4THX7_CITCL</name>
<proteinExistence type="predicted"/>
<feature type="region of interest" description="Disordered" evidence="1">
    <location>
        <begin position="57"/>
        <end position="85"/>
    </location>
</feature>
<dbReference type="PANTHER" id="PTHR33103:SF19">
    <property type="entry name" value="OS09G0544700 PROTEIN"/>
    <property type="match status" value="1"/>
</dbReference>
<sequence>CGERFSLRVQALRHRLGITHEVAGGLQFEHRRLGIQQRNNLFHDFLGFFFDKQADAEQKQQKQQKQEPPKSIKVKDSNGSTKARKRKQCYKFAGQLPRYISIFRSSTTKTSTTAMATTATSNTETTTVKLKLMIDKRANKVLFAEAEKDFVDILFNVLYMPLGSVARLVTDAGLGGCTGSQLYRSLENLPEDYLIHHQTKVELLKPLLKWGKASLLLQPQACPRPVPVERKLYNCGNNHRCVTNEVNTRCPQCSSSQCYEVQQSIVSDIEGGVVKKSFACIITNDLSITPASMISATGLLQGKIEDIGALEERVVDVGPDEVVELLNASMQTNEALTSVFLPQKE</sequence>
<accession>V4THX7</accession>
<dbReference type="eggNOG" id="ENOG502SNPC">
    <property type="taxonomic scope" value="Eukaryota"/>
</dbReference>
<gene>
    <name evidence="2" type="ORF">CICLE_v10033850mg</name>
</gene>
<dbReference type="AlphaFoldDB" id="V4THX7"/>
<dbReference type="Gramene" id="ESR49326">
    <property type="protein sequence ID" value="ESR49326"/>
    <property type="gene ID" value="CICLE_v10033850mg"/>
</dbReference>
<feature type="compositionally biased region" description="Basic and acidic residues" evidence="1">
    <location>
        <begin position="57"/>
        <end position="76"/>
    </location>
</feature>
<evidence type="ECO:0000256" key="1">
    <source>
        <dbReference type="SAM" id="MobiDB-lite"/>
    </source>
</evidence>
<dbReference type="FunCoup" id="V4THX7">
    <property type="interactions" value="59"/>
</dbReference>
<protein>
    <submittedName>
        <fullName evidence="2">Uncharacterized protein</fullName>
    </submittedName>
</protein>
<reference evidence="2 3" key="1">
    <citation type="submission" date="2013-10" db="EMBL/GenBank/DDBJ databases">
        <authorList>
            <consortium name="International Citrus Genome Consortium"/>
            <person name="Jenkins J."/>
            <person name="Schmutz J."/>
            <person name="Prochnik S."/>
            <person name="Rokhsar D."/>
            <person name="Gmitter F."/>
            <person name="Ollitrault P."/>
            <person name="Machado M."/>
            <person name="Talon M."/>
            <person name="Wincker P."/>
            <person name="Jaillon O."/>
            <person name="Morgante M."/>
        </authorList>
    </citation>
    <scope>NUCLEOTIDE SEQUENCE</scope>
    <source>
        <strain evidence="3">cv. Clemenules</strain>
    </source>
</reference>
<dbReference type="Proteomes" id="UP000030687">
    <property type="component" value="Unassembled WGS sequence"/>
</dbReference>
<dbReference type="KEGG" id="cic:CICLE_v10033850mg"/>
<keyword evidence="3" id="KW-1185">Reference proteome</keyword>
<evidence type="ECO:0000313" key="2">
    <source>
        <dbReference type="EMBL" id="ESR49326.1"/>
    </source>
</evidence>